<keyword evidence="2" id="KW-0378">Hydrolase</keyword>
<dbReference type="InterPro" id="IPR029021">
    <property type="entry name" value="Prot-tyrosine_phosphatase-like"/>
</dbReference>
<dbReference type="VEuPathDB" id="AmoebaDB:DICPUDRAFT_96910"/>
<evidence type="ECO:0000259" key="8">
    <source>
        <dbReference type="PROSITE" id="PS50206"/>
    </source>
</evidence>
<proteinExistence type="inferred from homology"/>
<dbReference type="GO" id="GO:0008330">
    <property type="term" value="F:protein tyrosine/threonine phosphatase activity"/>
    <property type="evidence" value="ECO:0000318"/>
    <property type="project" value="GO_Central"/>
</dbReference>
<reference evidence="10" key="1">
    <citation type="journal article" date="2011" name="Genome Biol.">
        <title>Comparative genomics of the social amoebae Dictyostelium discoideum and Dictyostelium purpureum.</title>
        <authorList>
            <consortium name="US DOE Joint Genome Institute (JGI-PGF)"/>
            <person name="Sucgang R."/>
            <person name="Kuo A."/>
            <person name="Tian X."/>
            <person name="Salerno W."/>
            <person name="Parikh A."/>
            <person name="Feasley C.L."/>
            <person name="Dalin E."/>
            <person name="Tu H."/>
            <person name="Huang E."/>
            <person name="Barry K."/>
            <person name="Lindquist E."/>
            <person name="Shapiro H."/>
            <person name="Bruce D."/>
            <person name="Schmutz J."/>
            <person name="Salamov A."/>
            <person name="Fey P."/>
            <person name="Gaudet P."/>
            <person name="Anjard C."/>
            <person name="Babu M.M."/>
            <person name="Basu S."/>
            <person name="Bushmanova Y."/>
            <person name="van der Wel H."/>
            <person name="Katoh-Kurasawa M."/>
            <person name="Dinh C."/>
            <person name="Coutinho P.M."/>
            <person name="Saito T."/>
            <person name="Elias M."/>
            <person name="Schaap P."/>
            <person name="Kay R.R."/>
            <person name="Henrissat B."/>
            <person name="Eichinger L."/>
            <person name="Rivero F."/>
            <person name="Putnam N.H."/>
            <person name="West C.M."/>
            <person name="Loomis W.F."/>
            <person name="Chisholm R.L."/>
            <person name="Shaulsky G."/>
            <person name="Strassmann J.E."/>
            <person name="Queller D.C."/>
            <person name="Kuspa A."/>
            <person name="Grigoriev I.V."/>
        </authorList>
    </citation>
    <scope>NUCLEOTIDE SEQUENCE [LARGE SCALE GENOMIC DNA]</scope>
    <source>
        <strain evidence="10">QSDP1</strain>
    </source>
</reference>
<keyword evidence="3" id="KW-0904">Protein phosphatase</keyword>
<accession>F0ZC70</accession>
<evidence type="ECO:0000256" key="4">
    <source>
        <dbReference type="ARBA" id="ARBA00047761"/>
    </source>
</evidence>
<dbReference type="GO" id="GO:0033550">
    <property type="term" value="F:MAP kinase tyrosine phosphatase activity"/>
    <property type="evidence" value="ECO:0000318"/>
    <property type="project" value="GO_Central"/>
</dbReference>
<dbReference type="Pfam" id="PF00581">
    <property type="entry name" value="Rhodanese"/>
    <property type="match status" value="1"/>
</dbReference>
<comment type="catalytic activity">
    <reaction evidence="5">
        <text>O-phospho-L-threonyl-[protein] + H2O = L-threonyl-[protein] + phosphate</text>
        <dbReference type="Rhea" id="RHEA:47004"/>
        <dbReference type="Rhea" id="RHEA-COMP:11060"/>
        <dbReference type="Rhea" id="RHEA-COMP:11605"/>
        <dbReference type="ChEBI" id="CHEBI:15377"/>
        <dbReference type="ChEBI" id="CHEBI:30013"/>
        <dbReference type="ChEBI" id="CHEBI:43474"/>
        <dbReference type="ChEBI" id="CHEBI:61977"/>
        <dbReference type="EC" id="3.1.3.16"/>
    </reaction>
</comment>
<comment type="catalytic activity">
    <reaction evidence="4">
        <text>O-phospho-L-seryl-[protein] + H2O = L-seryl-[protein] + phosphate</text>
        <dbReference type="Rhea" id="RHEA:20629"/>
        <dbReference type="Rhea" id="RHEA-COMP:9863"/>
        <dbReference type="Rhea" id="RHEA-COMP:11604"/>
        <dbReference type="ChEBI" id="CHEBI:15377"/>
        <dbReference type="ChEBI" id="CHEBI:29999"/>
        <dbReference type="ChEBI" id="CHEBI:43474"/>
        <dbReference type="ChEBI" id="CHEBI:83421"/>
        <dbReference type="EC" id="3.1.3.16"/>
    </reaction>
</comment>
<dbReference type="InterPro" id="IPR016130">
    <property type="entry name" value="Tyr_Pase_AS"/>
</dbReference>
<dbReference type="FunFam" id="3.40.250.10:FF:000136">
    <property type="entry name" value="Probable rhodanese domain-containing dual specificity protein phosphatase"/>
    <property type="match status" value="1"/>
</dbReference>
<dbReference type="EMBL" id="GL870976">
    <property type="protein sequence ID" value="EGC38446.1"/>
    <property type="molecule type" value="Genomic_DNA"/>
</dbReference>
<dbReference type="CDD" id="cd14498">
    <property type="entry name" value="DSP"/>
    <property type="match status" value="1"/>
</dbReference>
<dbReference type="GO" id="GO:0017017">
    <property type="term" value="F:MAP kinase tyrosine/serine/threonine phosphatase activity"/>
    <property type="evidence" value="ECO:0000318"/>
    <property type="project" value="GO_Central"/>
</dbReference>
<evidence type="ECO:0000256" key="3">
    <source>
        <dbReference type="ARBA" id="ARBA00022912"/>
    </source>
</evidence>
<comment type="similarity">
    <text evidence="1">Belongs to the protein-tyrosine phosphatase family. Non-receptor class dual specificity subfamily.</text>
</comment>
<dbReference type="GO" id="GO:0007165">
    <property type="term" value="P:signal transduction"/>
    <property type="evidence" value="ECO:0000318"/>
    <property type="project" value="GO_Central"/>
</dbReference>
<dbReference type="InterPro" id="IPR000387">
    <property type="entry name" value="Tyr_Pase_dom"/>
</dbReference>
<name>F0ZC70_DICPU</name>
<dbReference type="PROSITE" id="PS50206">
    <property type="entry name" value="RHODANESE_3"/>
    <property type="match status" value="1"/>
</dbReference>
<dbReference type="Proteomes" id="UP000001064">
    <property type="component" value="Unassembled WGS sequence"/>
</dbReference>
<dbReference type="InterPro" id="IPR020422">
    <property type="entry name" value="TYR_PHOSPHATASE_DUAL_dom"/>
</dbReference>
<dbReference type="CDD" id="cd00158">
    <property type="entry name" value="RHOD"/>
    <property type="match status" value="1"/>
</dbReference>
<feature type="domain" description="Tyrosine-protein phosphatase" evidence="6">
    <location>
        <begin position="187"/>
        <end position="329"/>
    </location>
</feature>
<dbReference type="GO" id="GO:0043409">
    <property type="term" value="P:negative regulation of MAPK cascade"/>
    <property type="evidence" value="ECO:0000318"/>
    <property type="project" value="GO_Central"/>
</dbReference>
<dbReference type="SMART" id="SM00195">
    <property type="entry name" value="DSPc"/>
    <property type="match status" value="1"/>
</dbReference>
<dbReference type="Pfam" id="PF00782">
    <property type="entry name" value="DSPc"/>
    <property type="match status" value="1"/>
</dbReference>
<dbReference type="FunFam" id="3.90.190.10:FF:000004">
    <property type="entry name" value="Protein phosphatase Slingshot homolog 2"/>
    <property type="match status" value="1"/>
</dbReference>
<dbReference type="KEGG" id="dpp:DICPUDRAFT_96910"/>
<protein>
    <recommendedName>
        <fullName evidence="11">Protein-serine/threonine phosphatase</fullName>
    </recommendedName>
</protein>
<dbReference type="InterPro" id="IPR000340">
    <property type="entry name" value="Dual-sp_phosphatase_cat-dom"/>
</dbReference>
<dbReference type="PROSITE" id="PS50056">
    <property type="entry name" value="TYR_PHOSPHATASE_2"/>
    <property type="match status" value="1"/>
</dbReference>
<evidence type="ECO:0008006" key="11">
    <source>
        <dbReference type="Google" id="ProtNLM"/>
    </source>
</evidence>
<dbReference type="PROSITE" id="PS00383">
    <property type="entry name" value="TYR_PHOSPHATASE_1"/>
    <property type="match status" value="1"/>
</dbReference>
<dbReference type="PROSITE" id="PS50054">
    <property type="entry name" value="TYR_PHOSPHATASE_DUAL"/>
    <property type="match status" value="1"/>
</dbReference>
<dbReference type="RefSeq" id="XP_003285004.1">
    <property type="nucleotide sequence ID" value="XM_003284956.1"/>
</dbReference>
<evidence type="ECO:0000256" key="2">
    <source>
        <dbReference type="ARBA" id="ARBA00022801"/>
    </source>
</evidence>
<evidence type="ECO:0000259" key="7">
    <source>
        <dbReference type="PROSITE" id="PS50056"/>
    </source>
</evidence>
<dbReference type="STRING" id="5786.F0ZC70"/>
<evidence type="ECO:0000256" key="5">
    <source>
        <dbReference type="ARBA" id="ARBA00048336"/>
    </source>
</evidence>
<dbReference type="PANTHER" id="PTHR10159:SF414">
    <property type="entry name" value="PROTEIN-TYROSINE-PHOSPHATASE-RELATED"/>
    <property type="match status" value="1"/>
</dbReference>
<feature type="domain" description="Tyrosine specific protein phosphatases" evidence="7">
    <location>
        <begin position="250"/>
        <end position="307"/>
    </location>
</feature>
<dbReference type="GO" id="GO:0004722">
    <property type="term" value="F:protein serine/threonine phosphatase activity"/>
    <property type="evidence" value="ECO:0007669"/>
    <property type="project" value="UniProtKB-EC"/>
</dbReference>
<dbReference type="Gene3D" id="3.40.250.10">
    <property type="entry name" value="Rhodanese-like domain"/>
    <property type="match status" value="1"/>
</dbReference>
<evidence type="ECO:0000313" key="9">
    <source>
        <dbReference type="EMBL" id="EGC38446.1"/>
    </source>
</evidence>
<dbReference type="SUPFAM" id="SSF52821">
    <property type="entry name" value="Rhodanese/Cell cycle control phosphatase"/>
    <property type="match status" value="1"/>
</dbReference>
<dbReference type="SUPFAM" id="SSF52799">
    <property type="entry name" value="(Phosphotyrosine protein) phosphatases II"/>
    <property type="match status" value="1"/>
</dbReference>
<organism evidence="9 10">
    <name type="scientific">Dictyostelium purpureum</name>
    <name type="common">Slime mold</name>
    <dbReference type="NCBI Taxonomy" id="5786"/>
    <lineage>
        <taxon>Eukaryota</taxon>
        <taxon>Amoebozoa</taxon>
        <taxon>Evosea</taxon>
        <taxon>Eumycetozoa</taxon>
        <taxon>Dictyostelia</taxon>
        <taxon>Dictyosteliales</taxon>
        <taxon>Dictyosteliaceae</taxon>
        <taxon>Dictyostelium</taxon>
    </lineage>
</organism>
<feature type="domain" description="Rhodanese" evidence="8">
    <location>
        <begin position="31"/>
        <end position="58"/>
    </location>
</feature>
<evidence type="ECO:0000256" key="1">
    <source>
        <dbReference type="ARBA" id="ARBA00008601"/>
    </source>
</evidence>
<evidence type="ECO:0000313" key="10">
    <source>
        <dbReference type="Proteomes" id="UP000001064"/>
    </source>
</evidence>
<dbReference type="eggNOG" id="KOG1716">
    <property type="taxonomic scope" value="Eukaryota"/>
</dbReference>
<dbReference type="InterPro" id="IPR001763">
    <property type="entry name" value="Rhodanese-like_dom"/>
</dbReference>
<dbReference type="GO" id="GO:0005737">
    <property type="term" value="C:cytoplasm"/>
    <property type="evidence" value="ECO:0000318"/>
    <property type="project" value="GO_Central"/>
</dbReference>
<dbReference type="PANTHER" id="PTHR10159">
    <property type="entry name" value="DUAL SPECIFICITY PROTEIN PHOSPHATASE"/>
    <property type="match status" value="1"/>
</dbReference>
<dbReference type="Gene3D" id="3.90.190.10">
    <property type="entry name" value="Protein tyrosine phosphatase superfamily"/>
    <property type="match status" value="1"/>
</dbReference>
<dbReference type="InParanoid" id="F0ZC70"/>
<dbReference type="AlphaFoldDB" id="F0ZC70"/>
<evidence type="ECO:0000259" key="6">
    <source>
        <dbReference type="PROSITE" id="PS50054"/>
    </source>
</evidence>
<gene>
    <name evidence="9" type="ORF">DICPUDRAFT_96910</name>
</gene>
<dbReference type="GeneID" id="10507186"/>
<keyword evidence="10" id="KW-1185">Reference proteome</keyword>
<dbReference type="InterPro" id="IPR036873">
    <property type="entry name" value="Rhodanese-like_dom_sf"/>
</dbReference>
<sequence>MVIIEKNIKDDEPSIQYLNNSTYIFNLLQDTRRSKIIIDVRSKEDYDKLHIRTAVNVPPPSPFGISEKDKEGNIWIKNFDIATYIASIPKVKLWNVLFQKVVVYSDREFKDYTNDFVNKKEEEINGKKTSYEVSFKLSDWEDVVLQYFLTQRKKSKVTVFQNGIVSFESNYPFVCNPSDVVIAEPMYASEIIENFLYLGGQSNAEIRKQIKNLKITHIVNMASELEDSYPHIYKYYRADLDDTPRADIHQHFVPIINFINLAKQDGGRVLVHCAMGISRSASAVIAYLIKENQMSYQNAFVYVKSKRSFINPNFGFVSQLKDFEFFLKNEKKPKSESESATQTLDSLVTDISIQLNVNK</sequence>
<dbReference type="OrthoDB" id="285418at2759"/>
<dbReference type="OMA" id="EYVYKER"/>